<gene>
    <name evidence="1" type="ORF">Ga0061079_11716</name>
</gene>
<evidence type="ECO:0000313" key="1">
    <source>
        <dbReference type="EMBL" id="CVK17148.1"/>
    </source>
</evidence>
<keyword evidence="2" id="KW-1185">Reference proteome</keyword>
<dbReference type="AlphaFoldDB" id="A0A0X3ATD5"/>
<dbReference type="EMBL" id="FCOR01000017">
    <property type="protein sequence ID" value="CVK17148.1"/>
    <property type="molecule type" value="Genomic_DNA"/>
</dbReference>
<organism evidence="1 2">
    <name type="scientific">Apibacter mensalis</name>
    <dbReference type="NCBI Taxonomy" id="1586267"/>
    <lineage>
        <taxon>Bacteria</taxon>
        <taxon>Pseudomonadati</taxon>
        <taxon>Bacteroidota</taxon>
        <taxon>Flavobacteriia</taxon>
        <taxon>Flavobacteriales</taxon>
        <taxon>Weeksellaceae</taxon>
        <taxon>Apibacter</taxon>
    </lineage>
</organism>
<dbReference type="OrthoDB" id="1243484at2"/>
<dbReference type="STRING" id="1586267.GCA_001418685_02014"/>
<evidence type="ECO:0000313" key="2">
    <source>
        <dbReference type="Proteomes" id="UP000182761"/>
    </source>
</evidence>
<proteinExistence type="predicted"/>
<name>A0A0X3ATD5_9FLAO</name>
<protein>
    <recommendedName>
        <fullName evidence="3">Phage major capsid protein E</fullName>
    </recommendedName>
</protein>
<evidence type="ECO:0008006" key="3">
    <source>
        <dbReference type="Google" id="ProtNLM"/>
    </source>
</evidence>
<accession>A0A0X3ATD5</accession>
<reference evidence="1 2" key="1">
    <citation type="submission" date="2016-01" db="EMBL/GenBank/DDBJ databases">
        <authorList>
            <person name="McClelland M."/>
            <person name="Jain A."/>
            <person name="Saraogi P."/>
            <person name="Mendelson R."/>
            <person name="Westerman R."/>
            <person name="SanMiguel P."/>
            <person name="Csonka L."/>
        </authorList>
    </citation>
    <scope>NUCLEOTIDE SEQUENCE [LARGE SCALE GENOMIC DNA]</scope>
    <source>
        <strain evidence="1 2">R-53146</strain>
    </source>
</reference>
<dbReference type="RefSeq" id="WP_055426316.1">
    <property type="nucleotide sequence ID" value="NZ_FCOR01000017.1"/>
</dbReference>
<dbReference type="Proteomes" id="UP000182761">
    <property type="component" value="Unassembled WGS sequence"/>
</dbReference>
<sequence>MGLIDGLWLEQYVDPILLEEFRNVKDDFIATFTAPSPQAIDKDGIRFNKLKNEIGYHINKDTPFTPIKVNGQRNLVEWDKLDTDLTEVTDAEMRALAFDKESEMMRLHQESFRIGTRNYCMRKIAPLKDGTGTPVLRTTGADDGTGRKKLLYSDLLKFYIAITGLNLINEAAGYMILTPEHQQDLLEDRASTNNYRDIVINPATGNIERFFTLKFFQNNHTVKFNGSGELVADGAVPEATDRNGSLFYYAPNIVYHIESVETLYKPLKIDTRNPDPTAEFRIHTYGLCDKKQEYGVGALVSGIV</sequence>